<reference evidence="1 2" key="1">
    <citation type="submission" date="2018-04" db="EMBL/GenBank/DDBJ databases">
        <authorList>
            <person name="Harrington T."/>
            <person name="Washburn E."/>
            <person name="Bricker J."/>
            <person name="McKinney A."/>
            <person name="Betsko A.J."/>
            <person name="Garlena R.A."/>
            <person name="Russell D.A."/>
            <person name="Pope W.A."/>
            <person name="Jacobs-Sera D."/>
            <person name="Hatfull G.F."/>
        </authorList>
    </citation>
    <scope>NUCLEOTIDE SEQUENCE [LARGE SCALE GENOMIC DNA]</scope>
</reference>
<dbReference type="Proteomes" id="UP000251068">
    <property type="component" value="Segment"/>
</dbReference>
<protein>
    <submittedName>
        <fullName evidence="1">Uncharacterized protein</fullName>
    </submittedName>
</protein>
<gene>
    <name evidence="1" type="primary">55</name>
    <name evidence="1" type="ORF">SEA_ANNASERENA_55</name>
</gene>
<name>A0A2Z4Q4S6_9CAUD</name>
<proteinExistence type="predicted"/>
<dbReference type="EMBL" id="MH271292">
    <property type="protein sequence ID" value="AWY04538.1"/>
    <property type="molecule type" value="Genomic_DNA"/>
</dbReference>
<evidence type="ECO:0000313" key="1">
    <source>
        <dbReference type="EMBL" id="AWY04538.1"/>
    </source>
</evidence>
<organism evidence="1 2">
    <name type="scientific">Microbacterium phage AnnaSerena</name>
    <dbReference type="NCBI Taxonomy" id="2201432"/>
    <lineage>
        <taxon>Viruses</taxon>
        <taxon>Duplodnaviria</taxon>
        <taxon>Heunggongvirae</taxon>
        <taxon>Uroviricota</taxon>
        <taxon>Caudoviricetes</taxon>
        <taxon>Krampusvirus</taxon>
        <taxon>Krampusvirus krampus</taxon>
    </lineage>
</organism>
<sequence>MDEWEPTPGPTCCVGSCCGPGSYCCGHPDNDHEHTPEEIADALGPAASCHLCVGAGGYEDYDGEWVECSCQRK</sequence>
<accession>A0A2Z4Q4S6</accession>
<evidence type="ECO:0000313" key="2">
    <source>
        <dbReference type="Proteomes" id="UP000251068"/>
    </source>
</evidence>